<protein>
    <submittedName>
        <fullName evidence="1">Uncharacterized protein</fullName>
    </submittedName>
</protein>
<proteinExistence type="predicted"/>
<keyword evidence="2" id="KW-1185">Reference proteome</keyword>
<sequence length="204" mass="22962">MIVVVTGPSAAGKTTWCQRLFPDDTVPECPPPPGQPSGIDPAETAAFWCEHDTRRWRHAVRREAAGGFAICDDDPMKLHYSWSMARLGALPPGHWRHEVDARREAMAAGRLGLADLFLVSVPSAVELRRRRDADPTRRRRNFDLHVRLAEPLREWYHAVERADPDRVRWQLPPEGLPADLPPPRADRCDPLLLDAVIAGLPQLD</sequence>
<dbReference type="AlphaFoldDB" id="A0A919K297"/>
<dbReference type="Proteomes" id="UP000636960">
    <property type="component" value="Unassembled WGS sequence"/>
</dbReference>
<dbReference type="InterPro" id="IPR027417">
    <property type="entry name" value="P-loop_NTPase"/>
</dbReference>
<comment type="caution">
    <text evidence="1">The sequence shown here is derived from an EMBL/GenBank/DDBJ whole genome shotgun (WGS) entry which is preliminary data.</text>
</comment>
<dbReference type="SUPFAM" id="SSF52540">
    <property type="entry name" value="P-loop containing nucleoside triphosphate hydrolases"/>
    <property type="match status" value="1"/>
</dbReference>
<organism evidence="1 2">
    <name type="scientific">Paractinoplanes rishiriensis</name>
    <dbReference type="NCBI Taxonomy" id="1050105"/>
    <lineage>
        <taxon>Bacteria</taxon>
        <taxon>Bacillati</taxon>
        <taxon>Actinomycetota</taxon>
        <taxon>Actinomycetes</taxon>
        <taxon>Micromonosporales</taxon>
        <taxon>Micromonosporaceae</taxon>
        <taxon>Paractinoplanes</taxon>
    </lineage>
</organism>
<evidence type="ECO:0000313" key="1">
    <source>
        <dbReference type="EMBL" id="GIE98114.1"/>
    </source>
</evidence>
<dbReference type="RefSeq" id="WP_203785150.1">
    <property type="nucleotide sequence ID" value="NZ_BOMV01000060.1"/>
</dbReference>
<dbReference type="EMBL" id="BOMV01000060">
    <property type="protein sequence ID" value="GIE98114.1"/>
    <property type="molecule type" value="Genomic_DNA"/>
</dbReference>
<evidence type="ECO:0000313" key="2">
    <source>
        <dbReference type="Proteomes" id="UP000636960"/>
    </source>
</evidence>
<accession>A0A919K297</accession>
<gene>
    <name evidence="1" type="ORF">Ari01nite_55790</name>
</gene>
<reference evidence="1" key="1">
    <citation type="submission" date="2021-01" db="EMBL/GenBank/DDBJ databases">
        <title>Whole genome shotgun sequence of Actinoplanes rishiriensis NBRC 108556.</title>
        <authorList>
            <person name="Komaki H."/>
            <person name="Tamura T."/>
        </authorList>
    </citation>
    <scope>NUCLEOTIDE SEQUENCE</scope>
    <source>
        <strain evidence="1">NBRC 108556</strain>
    </source>
</reference>
<name>A0A919K297_9ACTN</name>